<evidence type="ECO:0000256" key="3">
    <source>
        <dbReference type="ARBA" id="ARBA00022801"/>
    </source>
</evidence>
<evidence type="ECO:0000313" key="7">
    <source>
        <dbReference type="EMBL" id="OEF99657.1"/>
    </source>
</evidence>
<dbReference type="RefSeq" id="WP_069656445.1">
    <property type="nucleotide sequence ID" value="NZ_MIJF01000016.1"/>
</dbReference>
<evidence type="ECO:0000256" key="1">
    <source>
        <dbReference type="ARBA" id="ARBA00010541"/>
    </source>
</evidence>
<dbReference type="Gene3D" id="2.40.10.10">
    <property type="entry name" value="Trypsin-like serine proteases"/>
    <property type="match status" value="2"/>
</dbReference>
<evidence type="ECO:0000256" key="4">
    <source>
        <dbReference type="ARBA" id="ARBA00022825"/>
    </source>
</evidence>
<keyword evidence="5" id="KW-0472">Membrane</keyword>
<proteinExistence type="inferred from homology"/>
<dbReference type="InterPro" id="IPR051201">
    <property type="entry name" value="Chloro_Bact_Ser_Proteases"/>
</dbReference>
<dbReference type="GO" id="GO:0004252">
    <property type="term" value="F:serine-type endopeptidase activity"/>
    <property type="evidence" value="ECO:0007669"/>
    <property type="project" value="InterPro"/>
</dbReference>
<dbReference type="Gene3D" id="2.30.42.10">
    <property type="match status" value="1"/>
</dbReference>
<dbReference type="STRING" id="337097.BHF71_07800"/>
<keyword evidence="2 7" id="KW-0645">Protease</keyword>
<evidence type="ECO:0000313" key="8">
    <source>
        <dbReference type="Proteomes" id="UP000243739"/>
    </source>
</evidence>
<dbReference type="PRINTS" id="PR00834">
    <property type="entry name" value="PROTEASES2C"/>
</dbReference>
<dbReference type="SUPFAM" id="SSF50156">
    <property type="entry name" value="PDZ domain-like"/>
    <property type="match status" value="1"/>
</dbReference>
<dbReference type="GO" id="GO:0006508">
    <property type="term" value="P:proteolysis"/>
    <property type="evidence" value="ECO:0007669"/>
    <property type="project" value="UniProtKB-KW"/>
</dbReference>
<dbReference type="Pfam" id="PF13365">
    <property type="entry name" value="Trypsin_2"/>
    <property type="match status" value="1"/>
</dbReference>
<sequence>MNFYDDDEFYERKRRKRRSGAGIFTSLFSAIVGGFIVILLLPTLIDAGLIEISTQQSTTLPIQDGTKVPTKQITVDVNSSIVTAVEKVKPAVVGVVNIQEQSSLWTRKTRIVEAGEGSGVVFDKKNGKAYIVTNNHVIEGAKEIEVALPNTDSKISAELLGADRLTDLAVIAIDEKYVDTVAEFGDSTNLKPGEPAIAIGNPLGRAFSQSVTVGVISSTNRSIPNDLDKDGQADWETEVIQTDAAINPGNSGGALVNIDGQVIGINSAKIAESGVEGLGFAIPISDAKPIIEQLIKYGRVKRPYMGVTPYDLHLVSQKDRKNVLNLPDSVNNGVVLVELSKLGPSALAGLNRLDVIVKLDDYEIESSSDLRKYLYKYKNVGDKMKVTFYRKGRLQTITMTLSEVPETFR</sequence>
<feature type="transmembrane region" description="Helical" evidence="5">
    <location>
        <begin position="21"/>
        <end position="45"/>
    </location>
</feature>
<dbReference type="InterPro" id="IPR001940">
    <property type="entry name" value="Peptidase_S1C"/>
</dbReference>
<dbReference type="Proteomes" id="UP000243739">
    <property type="component" value="Unassembled WGS sequence"/>
</dbReference>
<reference evidence="7 8" key="1">
    <citation type="submission" date="2016-09" db="EMBL/GenBank/DDBJ databases">
        <title>Draft genome sequence for the type strain of Vulcanibacillus modesticaldus BR, a strictly anaerobic, moderately thermophilic, and nitrate-reducing bacterium from deep sea-hydrothermal vents of the Mid-Atlantic Ridge.</title>
        <authorList>
            <person name="Abin C.A."/>
            <person name="Hollibaugh J.T."/>
        </authorList>
    </citation>
    <scope>NUCLEOTIDE SEQUENCE [LARGE SCALE GENOMIC DNA]</scope>
    <source>
        <strain evidence="7 8">BR</strain>
    </source>
</reference>
<dbReference type="EMBL" id="MIJF01000016">
    <property type="protein sequence ID" value="OEF99657.1"/>
    <property type="molecule type" value="Genomic_DNA"/>
</dbReference>
<evidence type="ECO:0000256" key="5">
    <source>
        <dbReference type="SAM" id="Phobius"/>
    </source>
</evidence>
<dbReference type="InterPro" id="IPR009003">
    <property type="entry name" value="Peptidase_S1_PA"/>
</dbReference>
<keyword evidence="8" id="KW-1185">Reference proteome</keyword>
<dbReference type="InterPro" id="IPR001478">
    <property type="entry name" value="PDZ"/>
</dbReference>
<dbReference type="InterPro" id="IPR036034">
    <property type="entry name" value="PDZ_sf"/>
</dbReference>
<dbReference type="Pfam" id="PF13180">
    <property type="entry name" value="PDZ_2"/>
    <property type="match status" value="1"/>
</dbReference>
<evidence type="ECO:0000259" key="6">
    <source>
        <dbReference type="Pfam" id="PF13180"/>
    </source>
</evidence>
<name>A0A1D2YVH5_9BACI</name>
<accession>A0A1D2YVH5</accession>
<comment type="caution">
    <text evidence="7">The sequence shown here is derived from an EMBL/GenBank/DDBJ whole genome shotgun (WGS) entry which is preliminary data.</text>
</comment>
<dbReference type="SUPFAM" id="SSF50494">
    <property type="entry name" value="Trypsin-like serine proteases"/>
    <property type="match status" value="1"/>
</dbReference>
<keyword evidence="5" id="KW-1133">Transmembrane helix</keyword>
<dbReference type="OrthoDB" id="9758917at2"/>
<organism evidence="7 8">
    <name type="scientific">Vulcanibacillus modesticaldus</name>
    <dbReference type="NCBI Taxonomy" id="337097"/>
    <lineage>
        <taxon>Bacteria</taxon>
        <taxon>Bacillati</taxon>
        <taxon>Bacillota</taxon>
        <taxon>Bacilli</taxon>
        <taxon>Bacillales</taxon>
        <taxon>Bacillaceae</taxon>
        <taxon>Vulcanibacillus</taxon>
    </lineage>
</organism>
<dbReference type="AlphaFoldDB" id="A0A1D2YVH5"/>
<keyword evidence="4" id="KW-0720">Serine protease</keyword>
<keyword evidence="5" id="KW-0812">Transmembrane</keyword>
<comment type="similarity">
    <text evidence="1">Belongs to the peptidase S1C family.</text>
</comment>
<keyword evidence="3" id="KW-0378">Hydrolase</keyword>
<protein>
    <submittedName>
        <fullName evidence="7">Serine protease</fullName>
    </submittedName>
</protein>
<gene>
    <name evidence="7" type="ORF">BHF71_07800</name>
</gene>
<dbReference type="PANTHER" id="PTHR43343:SF3">
    <property type="entry name" value="PROTEASE DO-LIKE 8, CHLOROPLASTIC"/>
    <property type="match status" value="1"/>
</dbReference>
<dbReference type="InterPro" id="IPR043504">
    <property type="entry name" value="Peptidase_S1_PA_chymotrypsin"/>
</dbReference>
<feature type="domain" description="PDZ" evidence="6">
    <location>
        <begin position="304"/>
        <end position="400"/>
    </location>
</feature>
<dbReference type="PANTHER" id="PTHR43343">
    <property type="entry name" value="PEPTIDASE S12"/>
    <property type="match status" value="1"/>
</dbReference>
<evidence type="ECO:0000256" key="2">
    <source>
        <dbReference type="ARBA" id="ARBA00022670"/>
    </source>
</evidence>